<dbReference type="InterPro" id="IPR018053">
    <property type="entry name" value="Glyco_hydro_32_AS"/>
</dbReference>
<dbReference type="GO" id="GO:0005737">
    <property type="term" value="C:cytoplasm"/>
    <property type="evidence" value="ECO:0007669"/>
    <property type="project" value="TreeGrafter"/>
</dbReference>
<evidence type="ECO:0000256" key="2">
    <source>
        <dbReference type="ARBA" id="ARBA00022801"/>
    </source>
</evidence>
<reference evidence="8 9" key="2">
    <citation type="submission" date="2017-05" db="EMBL/GenBank/DDBJ databases">
        <title>Genome of Chryseobacterium haifense.</title>
        <authorList>
            <person name="Newman J.D."/>
        </authorList>
    </citation>
    <scope>NUCLEOTIDE SEQUENCE [LARGE SCALE GENOMIC DNA]</scope>
    <source>
        <strain evidence="8 9">DSM 19056</strain>
    </source>
</reference>
<reference evidence="8 9" key="1">
    <citation type="submission" date="2014-01" db="EMBL/GenBank/DDBJ databases">
        <authorList>
            <consortium name="Genome Consortium for Active Teaching"/>
            <person name="Sontag T.C."/>
            <person name="Newman J.D."/>
        </authorList>
    </citation>
    <scope>NUCLEOTIDE SEQUENCE [LARGE SCALE GENOMIC DNA]</scope>
    <source>
        <strain evidence="8 9">DSM 19056</strain>
    </source>
</reference>
<dbReference type="PANTHER" id="PTHR42800">
    <property type="entry name" value="EXOINULINASE INUD (AFU_ORTHOLOGUE AFUA_5G00480)"/>
    <property type="match status" value="1"/>
</dbReference>
<feature type="signal peptide" evidence="5">
    <location>
        <begin position="1"/>
        <end position="20"/>
    </location>
</feature>
<dbReference type="Pfam" id="PF00251">
    <property type="entry name" value="Glyco_hydro_32N"/>
    <property type="match status" value="1"/>
</dbReference>
<dbReference type="InterPro" id="IPR013320">
    <property type="entry name" value="ConA-like_dom_sf"/>
</dbReference>
<comment type="caution">
    <text evidence="8">The sequence shown here is derived from an EMBL/GenBank/DDBJ whole genome shotgun (WGS) entry which is preliminary data.</text>
</comment>
<evidence type="ECO:0000256" key="5">
    <source>
        <dbReference type="SAM" id="SignalP"/>
    </source>
</evidence>
<dbReference type="Gene3D" id="2.115.10.20">
    <property type="entry name" value="Glycosyl hydrolase domain, family 43"/>
    <property type="match status" value="1"/>
</dbReference>
<dbReference type="Proteomes" id="UP000197587">
    <property type="component" value="Unassembled WGS sequence"/>
</dbReference>
<dbReference type="SUPFAM" id="SSF75005">
    <property type="entry name" value="Arabinanase/levansucrase/invertase"/>
    <property type="match status" value="1"/>
</dbReference>
<evidence type="ECO:0000259" key="6">
    <source>
        <dbReference type="Pfam" id="PF00251"/>
    </source>
</evidence>
<dbReference type="RefSeq" id="WP_031504266.1">
    <property type="nucleotide sequence ID" value="NZ_JASZ02000007.1"/>
</dbReference>
<gene>
    <name evidence="8" type="ORF">AP75_04940</name>
</gene>
<dbReference type="Pfam" id="PF08244">
    <property type="entry name" value="Glyco_hydro_32C"/>
    <property type="match status" value="1"/>
</dbReference>
<dbReference type="PANTHER" id="PTHR42800:SF1">
    <property type="entry name" value="EXOINULINASE INUD (AFU_ORTHOLOGUE AFUA_5G00480)"/>
    <property type="match status" value="1"/>
</dbReference>
<dbReference type="EMBL" id="JASZ02000007">
    <property type="protein sequence ID" value="OWK98635.1"/>
    <property type="molecule type" value="Genomic_DNA"/>
</dbReference>
<feature type="domain" description="Glycosyl hydrolase family 32 N-terminal" evidence="6">
    <location>
        <begin position="37"/>
        <end position="350"/>
    </location>
</feature>
<keyword evidence="9" id="KW-1185">Reference proteome</keyword>
<name>A0A246BAG6_9FLAO</name>
<evidence type="ECO:0000256" key="3">
    <source>
        <dbReference type="ARBA" id="ARBA00023295"/>
    </source>
</evidence>
<keyword evidence="5" id="KW-0732">Signal</keyword>
<keyword evidence="2 4" id="KW-0378">Hydrolase</keyword>
<dbReference type="InterPro" id="IPR023296">
    <property type="entry name" value="Glyco_hydro_beta-prop_sf"/>
</dbReference>
<dbReference type="SMART" id="SM00640">
    <property type="entry name" value="Glyco_32"/>
    <property type="match status" value="1"/>
</dbReference>
<evidence type="ECO:0000256" key="1">
    <source>
        <dbReference type="ARBA" id="ARBA00009902"/>
    </source>
</evidence>
<dbReference type="InterPro" id="IPR001362">
    <property type="entry name" value="Glyco_hydro_32"/>
</dbReference>
<evidence type="ECO:0000313" key="8">
    <source>
        <dbReference type="EMBL" id="OWK98635.1"/>
    </source>
</evidence>
<dbReference type="InterPro" id="IPR013148">
    <property type="entry name" value="Glyco_hydro_32_N"/>
</dbReference>
<dbReference type="PROSITE" id="PS00609">
    <property type="entry name" value="GLYCOSYL_HYDROL_F32"/>
    <property type="match status" value="1"/>
</dbReference>
<feature type="chain" id="PRO_5011268458" evidence="5">
    <location>
        <begin position="21"/>
        <end position="518"/>
    </location>
</feature>
<proteinExistence type="inferred from homology"/>
<dbReference type="GO" id="GO:0004575">
    <property type="term" value="F:sucrose alpha-glucosidase activity"/>
    <property type="evidence" value="ECO:0007669"/>
    <property type="project" value="TreeGrafter"/>
</dbReference>
<dbReference type="Gene3D" id="2.60.120.560">
    <property type="entry name" value="Exo-inulinase, domain 1"/>
    <property type="match status" value="1"/>
</dbReference>
<evidence type="ECO:0000256" key="4">
    <source>
        <dbReference type="RuleBase" id="RU362110"/>
    </source>
</evidence>
<keyword evidence="3 4" id="KW-0326">Glycosidase</keyword>
<dbReference type="SUPFAM" id="SSF49899">
    <property type="entry name" value="Concanavalin A-like lectins/glucanases"/>
    <property type="match status" value="1"/>
</dbReference>
<comment type="similarity">
    <text evidence="1 4">Belongs to the glycosyl hydrolase 32 family.</text>
</comment>
<accession>A0A246BAG6</accession>
<evidence type="ECO:0000313" key="9">
    <source>
        <dbReference type="Proteomes" id="UP000197587"/>
    </source>
</evidence>
<feature type="domain" description="Glycosyl hydrolase family 32 C-terminal" evidence="7">
    <location>
        <begin position="371"/>
        <end position="503"/>
    </location>
</feature>
<dbReference type="GO" id="GO:0005987">
    <property type="term" value="P:sucrose catabolic process"/>
    <property type="evidence" value="ECO:0007669"/>
    <property type="project" value="TreeGrafter"/>
</dbReference>
<organism evidence="8 9">
    <name type="scientific">Kaistella haifensis DSM 19056</name>
    <dbReference type="NCBI Taxonomy" id="1450526"/>
    <lineage>
        <taxon>Bacteria</taxon>
        <taxon>Pseudomonadati</taxon>
        <taxon>Bacteroidota</taxon>
        <taxon>Flavobacteriia</taxon>
        <taxon>Flavobacteriales</taxon>
        <taxon>Weeksellaceae</taxon>
        <taxon>Chryseobacterium group</taxon>
        <taxon>Kaistella</taxon>
    </lineage>
</organism>
<protein>
    <submittedName>
        <fullName evidence="8">Glycosyl hydrolase family 32</fullName>
    </submittedName>
</protein>
<dbReference type="CDD" id="cd18622">
    <property type="entry name" value="GH32_Inu-like"/>
    <property type="match status" value="1"/>
</dbReference>
<evidence type="ECO:0000259" key="7">
    <source>
        <dbReference type="Pfam" id="PF08244"/>
    </source>
</evidence>
<sequence>MKKYISTLVVALICNSAIYAQSIAQPSEEQLYRPNFHFTPKTGWMNDPNGLYYKDGVYHLFFQYYPHGNKWGPMHWGHATSKDLIKWDEQPIALYPDELGYIFSGSAVVDVNNTSGFGDAKNKPVVAIFTYHNMDKEKAKQIDVETQGIAYSLDNSKIWTKYSANPVLKNPGIRDFRDPKVFRDQKRQQWIMVLAAQDRVHIYQSKDLKEWKFQSEFGKDLGGHGGVWECPDLFPLKVEGSKEEKWVMIVNINPGGPNKGSAGQYFVGDFDGKTFTVDEHFSQQIKREKAAWLDWGKDNYASISFDNVPKEKRVIIGWMSNWDYAQEVPTQAWRSSMTVAREVSLKKTKDGYILKNIPVAQLKKYQGISTRKTIKVKAQNQLIAKSQLDLTKAVVDLDLKKMTSGKYTFALKNDLGEELIFGIDNKTKELFIDRSKSGKISFGNNYATAVTKAPLHKVYSNVKMKLVIDKTSIEIFFNDGEKVLTEIFFPSEHFSELYLSTDTKGSTLNIRGHQLNIK</sequence>
<dbReference type="InterPro" id="IPR013189">
    <property type="entry name" value="Glyco_hydro_32_C"/>
</dbReference>
<dbReference type="AlphaFoldDB" id="A0A246BAG6"/>